<dbReference type="RefSeq" id="XP_035438927.2">
    <property type="nucleotide sequence ID" value="XM_035583034.2"/>
</dbReference>
<feature type="transmembrane region" description="Helical" evidence="15">
    <location>
        <begin position="216"/>
        <end position="238"/>
    </location>
</feature>
<evidence type="ECO:0000256" key="8">
    <source>
        <dbReference type="ARBA" id="ARBA00023040"/>
    </source>
</evidence>
<keyword evidence="12" id="KW-0325">Glycoprotein</keyword>
<feature type="transmembrane region" description="Helical" evidence="15">
    <location>
        <begin position="368"/>
        <end position="394"/>
    </location>
</feature>
<evidence type="ECO:0000256" key="11">
    <source>
        <dbReference type="ARBA" id="ARBA00023170"/>
    </source>
</evidence>
<dbReference type="InterPro" id="IPR001760">
    <property type="entry name" value="Opsin"/>
</dbReference>
<feature type="transmembrane region" description="Helical" evidence="15">
    <location>
        <begin position="259"/>
        <end position="279"/>
    </location>
</feature>
<keyword evidence="3 15" id="KW-0716">Sensory transduction</keyword>
<keyword evidence="10" id="KW-1015">Disulfide bond</keyword>
<evidence type="ECO:0000256" key="17">
    <source>
        <dbReference type="SAM" id="SignalP"/>
    </source>
</evidence>
<keyword evidence="7 15" id="KW-0157">Chromophore</keyword>
<dbReference type="SMART" id="SM01381">
    <property type="entry name" value="7TM_GPCR_Srsx"/>
    <property type="match status" value="1"/>
</dbReference>
<feature type="signal peptide" evidence="17">
    <location>
        <begin position="1"/>
        <end position="18"/>
    </location>
</feature>
<evidence type="ECO:0000256" key="1">
    <source>
        <dbReference type="ARBA" id="ARBA00004141"/>
    </source>
</evidence>
<dbReference type="PROSITE" id="PS00238">
    <property type="entry name" value="OPSIN"/>
    <property type="match status" value="1"/>
</dbReference>
<evidence type="ECO:0000256" key="16">
    <source>
        <dbReference type="SAM" id="MobiDB-lite"/>
    </source>
</evidence>
<reference evidence="20" key="1">
    <citation type="submission" date="2025-08" db="UniProtKB">
        <authorList>
            <consortium name="RefSeq"/>
        </authorList>
    </citation>
    <scope>IDENTIFICATION</scope>
    <source>
        <tissue evidence="20">Whole larval tissue</tissue>
    </source>
</reference>
<evidence type="ECO:0000256" key="13">
    <source>
        <dbReference type="ARBA" id="ARBA00023224"/>
    </source>
</evidence>
<feature type="transmembrane region" description="Helical" evidence="15">
    <location>
        <begin position="309"/>
        <end position="332"/>
    </location>
</feature>
<dbReference type="AlphaFoldDB" id="A0A9R0D3P4"/>
<evidence type="ECO:0000259" key="18">
    <source>
        <dbReference type="PROSITE" id="PS50262"/>
    </source>
</evidence>
<sequence length="556" mass="63415">MKLSLLVAFISIVIICYSELTNQQPDLIQIENEIEKSYIEKVRELWNYEIKTKVQQMQLDRKKRSTNQSAVETAYRIASESEQRNLTDSANTSTVNKHAKLLANFKQNWPVSLWTQYGFFSDDYLDLINEHWLQFPPPSESLQKFLGGFYVMFSTIGCWGNIIVLLMYLRCRTLRTPGNILVANLALSDFLMLAKTPVFIFNSFNLGPALGKTGCVIYGFVGGLTGTTSIATLSAIALDRYWAVVRPLEPLRALTAIRARLLAIGAWLYACVFAIIPALDIGYGRYVPEGYLTSCSFDYLTEDFSPRCFIFVFFCAAWLAPFCTITFCYISIFRVVVFNTSMSYGNQDQRLSTRHVKERTKRKAEIKLAFLVMAVIALFFISWTPYAIVALLGISGKKDVLTPITSMIPALFCKTAACINPFIYIITHPKFRKEFKKLLFRDKSKRMGGTMKTIGYSTDTTRVHRPSKDLSDTDVEIVEMKDIPYRVDEKRELKVKTISSKVAERQDSQTSMSIKSLEDSVVSPPSWYTKPQFSKKKSFHRRSTRTNLSQTSDQED</sequence>
<evidence type="ECO:0000313" key="19">
    <source>
        <dbReference type="Proteomes" id="UP000829999"/>
    </source>
</evidence>
<keyword evidence="9 15" id="KW-0472">Membrane</keyword>
<organism evidence="19 20">
    <name type="scientific">Spodoptera frugiperda</name>
    <name type="common">Fall armyworm</name>
    <dbReference type="NCBI Taxonomy" id="7108"/>
    <lineage>
        <taxon>Eukaryota</taxon>
        <taxon>Metazoa</taxon>
        <taxon>Ecdysozoa</taxon>
        <taxon>Arthropoda</taxon>
        <taxon>Hexapoda</taxon>
        <taxon>Insecta</taxon>
        <taxon>Pterygota</taxon>
        <taxon>Neoptera</taxon>
        <taxon>Endopterygota</taxon>
        <taxon>Lepidoptera</taxon>
        <taxon>Glossata</taxon>
        <taxon>Ditrysia</taxon>
        <taxon>Noctuoidea</taxon>
        <taxon>Noctuidae</taxon>
        <taxon>Amphipyrinae</taxon>
        <taxon>Spodoptera</taxon>
    </lineage>
</organism>
<evidence type="ECO:0000256" key="4">
    <source>
        <dbReference type="ARBA" id="ARBA00022692"/>
    </source>
</evidence>
<dbReference type="GO" id="GO:0016020">
    <property type="term" value="C:membrane"/>
    <property type="evidence" value="ECO:0007669"/>
    <property type="project" value="UniProtKB-SubCell"/>
</dbReference>
<comment type="similarity">
    <text evidence="15">Belongs to the G-protein coupled receptor 1 family. Opsin subfamily.</text>
</comment>
<dbReference type="PRINTS" id="PR00577">
    <property type="entry name" value="OPSINRH3RH4"/>
</dbReference>
<feature type="transmembrane region" description="Helical" evidence="15">
    <location>
        <begin position="406"/>
        <end position="427"/>
    </location>
</feature>
<gene>
    <name evidence="20" type="primary">LOC118268509</name>
</gene>
<comment type="subcellular location">
    <subcellularLocation>
        <location evidence="1 15">Membrane</location>
        <topology evidence="1 15">Multi-pass membrane protein</topology>
    </subcellularLocation>
</comment>
<feature type="domain" description="G-protein coupled receptors family 1 profile" evidence="18">
    <location>
        <begin position="160"/>
        <end position="424"/>
    </location>
</feature>
<keyword evidence="13 15" id="KW-0807">Transducer</keyword>
<evidence type="ECO:0000256" key="15">
    <source>
        <dbReference type="RuleBase" id="RU004951"/>
    </source>
</evidence>
<dbReference type="PRINTS" id="PR00238">
    <property type="entry name" value="OPSIN"/>
</dbReference>
<proteinExistence type="inferred from homology"/>
<dbReference type="InterPro" id="IPR000276">
    <property type="entry name" value="GPCR_Rhodpsn"/>
</dbReference>
<evidence type="ECO:0000256" key="3">
    <source>
        <dbReference type="ARBA" id="ARBA00022606"/>
    </source>
</evidence>
<evidence type="ECO:0000256" key="12">
    <source>
        <dbReference type="ARBA" id="ARBA00023180"/>
    </source>
</evidence>
<evidence type="ECO:0000256" key="2">
    <source>
        <dbReference type="ARBA" id="ARBA00022543"/>
    </source>
</evidence>
<dbReference type="GO" id="GO:0009881">
    <property type="term" value="F:photoreceptor activity"/>
    <property type="evidence" value="ECO:0007669"/>
    <property type="project" value="UniProtKB-KW"/>
</dbReference>
<evidence type="ECO:0000256" key="9">
    <source>
        <dbReference type="ARBA" id="ARBA00023136"/>
    </source>
</evidence>
<dbReference type="Proteomes" id="UP000829999">
    <property type="component" value="Chromosome 29"/>
</dbReference>
<evidence type="ECO:0000256" key="7">
    <source>
        <dbReference type="ARBA" id="ARBA00022991"/>
    </source>
</evidence>
<dbReference type="GO" id="GO:0004930">
    <property type="term" value="F:G protein-coupled receptor activity"/>
    <property type="evidence" value="ECO:0007669"/>
    <property type="project" value="UniProtKB-KW"/>
</dbReference>
<dbReference type="GeneID" id="118268509"/>
<dbReference type="InterPro" id="IPR027430">
    <property type="entry name" value="Retinal_BS"/>
</dbReference>
<feature type="region of interest" description="Disordered" evidence="16">
    <location>
        <begin position="501"/>
        <end position="556"/>
    </location>
</feature>
<dbReference type="PROSITE" id="PS00237">
    <property type="entry name" value="G_PROTEIN_RECEP_F1_1"/>
    <property type="match status" value="1"/>
</dbReference>
<keyword evidence="19" id="KW-1185">Reference proteome</keyword>
<dbReference type="GO" id="GO:0007601">
    <property type="term" value="P:visual perception"/>
    <property type="evidence" value="ECO:0007669"/>
    <property type="project" value="UniProtKB-KW"/>
</dbReference>
<evidence type="ECO:0000256" key="14">
    <source>
        <dbReference type="ARBA" id="ARBA00023305"/>
    </source>
</evidence>
<evidence type="ECO:0000313" key="20">
    <source>
        <dbReference type="RefSeq" id="XP_035438927.2"/>
    </source>
</evidence>
<keyword evidence="8 15" id="KW-0297">G-protein coupled receptor</keyword>
<keyword evidence="6 15" id="KW-1133">Transmembrane helix</keyword>
<keyword evidence="17" id="KW-0732">Signal</keyword>
<dbReference type="SUPFAM" id="SSF81321">
    <property type="entry name" value="Family A G protein-coupled receptor-like"/>
    <property type="match status" value="1"/>
</dbReference>
<dbReference type="PROSITE" id="PS50262">
    <property type="entry name" value="G_PROTEIN_RECEP_F1_2"/>
    <property type="match status" value="1"/>
</dbReference>
<feature type="transmembrane region" description="Helical" evidence="15">
    <location>
        <begin position="181"/>
        <end position="204"/>
    </location>
</feature>
<keyword evidence="4 15" id="KW-0812">Transmembrane</keyword>
<evidence type="ECO:0000256" key="6">
    <source>
        <dbReference type="ARBA" id="ARBA00022989"/>
    </source>
</evidence>
<feature type="transmembrane region" description="Helical" evidence="15">
    <location>
        <begin position="145"/>
        <end position="169"/>
    </location>
</feature>
<name>A0A9R0D3P4_SPOFR</name>
<dbReference type="PRINTS" id="PR00237">
    <property type="entry name" value="GPCRRHODOPSN"/>
</dbReference>
<dbReference type="Gene3D" id="1.20.1070.10">
    <property type="entry name" value="Rhodopsin 7-helix transmembrane proteins"/>
    <property type="match status" value="1"/>
</dbReference>
<keyword evidence="2 15" id="KW-0600">Photoreceptor protein</keyword>
<dbReference type="InterPro" id="IPR017452">
    <property type="entry name" value="GPCR_Rhodpsn_7TM"/>
</dbReference>
<dbReference type="Pfam" id="PF00001">
    <property type="entry name" value="7tm_1"/>
    <property type="match status" value="1"/>
</dbReference>
<feature type="chain" id="PRO_5040352263" evidence="17">
    <location>
        <begin position="19"/>
        <end position="556"/>
    </location>
</feature>
<feature type="compositionally biased region" description="Basic residues" evidence="16">
    <location>
        <begin position="533"/>
        <end position="544"/>
    </location>
</feature>
<protein>
    <submittedName>
        <fullName evidence="20">Opsin Rh3 isoform X2</fullName>
    </submittedName>
</protein>
<dbReference type="PANTHER" id="PTHR24240">
    <property type="entry name" value="OPSIN"/>
    <property type="match status" value="1"/>
</dbReference>
<keyword evidence="5 15" id="KW-0681">Retinal protein</keyword>
<evidence type="ECO:0000256" key="10">
    <source>
        <dbReference type="ARBA" id="ARBA00023157"/>
    </source>
</evidence>
<feature type="compositionally biased region" description="Polar residues" evidence="16">
    <location>
        <begin position="545"/>
        <end position="556"/>
    </location>
</feature>
<keyword evidence="14" id="KW-0844">Vision</keyword>
<dbReference type="InterPro" id="IPR050125">
    <property type="entry name" value="GPCR_opsins"/>
</dbReference>
<dbReference type="GO" id="GO:0007602">
    <property type="term" value="P:phototransduction"/>
    <property type="evidence" value="ECO:0007669"/>
    <property type="project" value="UniProtKB-KW"/>
</dbReference>
<accession>A0A9R0D3P4</accession>
<evidence type="ECO:0000256" key="5">
    <source>
        <dbReference type="ARBA" id="ARBA00022925"/>
    </source>
</evidence>
<keyword evidence="11 15" id="KW-0675">Receptor</keyword>